<feature type="domain" description="HTH cro/C1-type" evidence="1">
    <location>
        <begin position="54"/>
        <end position="109"/>
    </location>
</feature>
<evidence type="ECO:0000313" key="3">
    <source>
        <dbReference type="Proteomes" id="UP000245444"/>
    </source>
</evidence>
<protein>
    <submittedName>
        <fullName evidence="2">Transcriptional regulator</fullName>
    </submittedName>
</protein>
<dbReference type="Pfam" id="PF13744">
    <property type="entry name" value="HTH_37"/>
    <property type="match status" value="1"/>
</dbReference>
<dbReference type="KEGG" id="mtea:DK419_09565"/>
<accession>A0A2U8WMU5</accession>
<dbReference type="SMART" id="SM00530">
    <property type="entry name" value="HTH_XRE"/>
    <property type="match status" value="1"/>
</dbReference>
<gene>
    <name evidence="2" type="ORF">DK419_09565</name>
</gene>
<evidence type="ECO:0000313" key="2">
    <source>
        <dbReference type="EMBL" id="AWN46532.1"/>
    </source>
</evidence>
<dbReference type="AlphaFoldDB" id="A0A2U8WMU5"/>
<dbReference type="EMBL" id="CP029553">
    <property type="protein sequence ID" value="AWN46532.1"/>
    <property type="molecule type" value="Genomic_DNA"/>
</dbReference>
<keyword evidence="3" id="KW-1185">Reference proteome</keyword>
<reference evidence="2 3" key="1">
    <citation type="submission" date="2018-05" db="EMBL/GenBank/DDBJ databases">
        <title>Complete Genome Sequence of Methylobacterium sp. 17Sr1-28.</title>
        <authorList>
            <person name="Srinivasan S."/>
        </authorList>
    </citation>
    <scope>NUCLEOTIDE SEQUENCE [LARGE SCALE GENOMIC DNA]</scope>
    <source>
        <strain evidence="2 3">17Sr1-28</strain>
    </source>
</reference>
<dbReference type="OrthoDB" id="9795596at2"/>
<dbReference type="InterPro" id="IPR039554">
    <property type="entry name" value="HigA2-like_HTH"/>
</dbReference>
<dbReference type="RefSeq" id="WP_109958876.1">
    <property type="nucleotide sequence ID" value="NZ_CP029553.1"/>
</dbReference>
<dbReference type="Proteomes" id="UP000245444">
    <property type="component" value="Chromosome"/>
</dbReference>
<sequence length="129" mass="13769">MAYHLAHSAGSADIATGAANTDDVATCSSGNVYADLGFEDPTEESLKADLVIGIIDEIERRGLSQTAAARLMGVSQPDVSKLLRGRTGGYSLERLLGFTRALGGDVEITVRRNEPKQRGKLKLRVLEPV</sequence>
<dbReference type="Gene3D" id="1.10.260.40">
    <property type="entry name" value="lambda repressor-like DNA-binding domains"/>
    <property type="match status" value="1"/>
</dbReference>
<dbReference type="InterPro" id="IPR001387">
    <property type="entry name" value="Cro/C1-type_HTH"/>
</dbReference>
<dbReference type="SUPFAM" id="SSF47413">
    <property type="entry name" value="lambda repressor-like DNA-binding domains"/>
    <property type="match status" value="1"/>
</dbReference>
<dbReference type="PROSITE" id="PS50943">
    <property type="entry name" value="HTH_CROC1"/>
    <property type="match status" value="1"/>
</dbReference>
<evidence type="ECO:0000259" key="1">
    <source>
        <dbReference type="PROSITE" id="PS50943"/>
    </source>
</evidence>
<dbReference type="InterPro" id="IPR010982">
    <property type="entry name" value="Lambda_DNA-bd_dom_sf"/>
</dbReference>
<proteinExistence type="predicted"/>
<dbReference type="CDD" id="cd00093">
    <property type="entry name" value="HTH_XRE"/>
    <property type="match status" value="1"/>
</dbReference>
<organism evidence="2 3">
    <name type="scientific">Methylobacterium terrae</name>
    <dbReference type="NCBI Taxonomy" id="2202827"/>
    <lineage>
        <taxon>Bacteria</taxon>
        <taxon>Pseudomonadati</taxon>
        <taxon>Pseudomonadota</taxon>
        <taxon>Alphaproteobacteria</taxon>
        <taxon>Hyphomicrobiales</taxon>
        <taxon>Methylobacteriaceae</taxon>
        <taxon>Methylobacterium</taxon>
    </lineage>
</organism>
<dbReference type="GO" id="GO:0003677">
    <property type="term" value="F:DNA binding"/>
    <property type="evidence" value="ECO:0007669"/>
    <property type="project" value="InterPro"/>
</dbReference>
<name>A0A2U8WMU5_9HYPH</name>